<keyword evidence="3" id="KW-1185">Reference proteome</keyword>
<sequence length="229" mass="25087">MNEPQRLRYLQALGIDSYVSRRQLPGAAATRRLALVRAETAAVAEQRLPPAPVASQRPRVELPKRQPRADSPATVAAPQAREPRPAVNASLRFSVAAMFAGGIAWVETLEGSPLAREQVRLVQAMARAVHGEAEMPKVAHFTWPMHNNHQLDQGIEAARAALAAFLQRHIEEQHCRGLVLLGANGRDYLGEGGLEGVATLTTLSTLEMLQDPARKRQVWADLQQIVLRA</sequence>
<organism evidence="2 3">
    <name type="scientific">Pseudohalioglobus sediminis</name>
    <dbReference type="NCBI Taxonomy" id="2606449"/>
    <lineage>
        <taxon>Bacteria</taxon>
        <taxon>Pseudomonadati</taxon>
        <taxon>Pseudomonadota</taxon>
        <taxon>Gammaproteobacteria</taxon>
        <taxon>Cellvibrionales</taxon>
        <taxon>Halieaceae</taxon>
        <taxon>Pseudohalioglobus</taxon>
    </lineage>
</organism>
<evidence type="ECO:0000313" key="2">
    <source>
        <dbReference type="EMBL" id="KAA1192869.1"/>
    </source>
</evidence>
<dbReference type="EMBL" id="VTUX01000003">
    <property type="protein sequence ID" value="KAA1192869.1"/>
    <property type="molecule type" value="Genomic_DNA"/>
</dbReference>
<accession>A0A5B0X3X7</accession>
<evidence type="ECO:0000256" key="1">
    <source>
        <dbReference type="SAM" id="MobiDB-lite"/>
    </source>
</evidence>
<feature type="compositionally biased region" description="Basic and acidic residues" evidence="1">
    <location>
        <begin position="58"/>
        <end position="68"/>
    </location>
</feature>
<feature type="region of interest" description="Disordered" evidence="1">
    <location>
        <begin position="47"/>
        <end position="83"/>
    </location>
</feature>
<gene>
    <name evidence="2" type="ORF">F0M18_09470</name>
</gene>
<protein>
    <submittedName>
        <fullName evidence="2">Uncharacterized protein</fullName>
    </submittedName>
</protein>
<dbReference type="RefSeq" id="WP_149611152.1">
    <property type="nucleotide sequence ID" value="NZ_VTUX01000003.1"/>
</dbReference>
<comment type="caution">
    <text evidence="2">The sequence shown here is derived from an EMBL/GenBank/DDBJ whole genome shotgun (WGS) entry which is preliminary data.</text>
</comment>
<proteinExistence type="predicted"/>
<dbReference type="AlphaFoldDB" id="A0A5B0X3X7"/>
<name>A0A5B0X3X7_9GAMM</name>
<dbReference type="Proteomes" id="UP000323708">
    <property type="component" value="Unassembled WGS sequence"/>
</dbReference>
<reference evidence="2 3" key="1">
    <citation type="submission" date="2019-09" db="EMBL/GenBank/DDBJ databases">
        <authorList>
            <person name="Chen X.-Y."/>
        </authorList>
    </citation>
    <scope>NUCLEOTIDE SEQUENCE [LARGE SCALE GENOMIC DNA]</scope>
    <source>
        <strain evidence="2 3">NY5</strain>
    </source>
</reference>
<evidence type="ECO:0000313" key="3">
    <source>
        <dbReference type="Proteomes" id="UP000323708"/>
    </source>
</evidence>